<organism evidence="1 2">
    <name type="scientific">Spongiactinospora rosea</name>
    <dbReference type="NCBI Taxonomy" id="2248750"/>
    <lineage>
        <taxon>Bacteria</taxon>
        <taxon>Bacillati</taxon>
        <taxon>Actinomycetota</taxon>
        <taxon>Actinomycetes</taxon>
        <taxon>Streptosporangiales</taxon>
        <taxon>Streptosporangiaceae</taxon>
        <taxon>Spongiactinospora</taxon>
    </lineage>
</organism>
<dbReference type="RefSeq" id="WP_113977743.1">
    <property type="nucleotide sequence ID" value="NZ_QMEY01000001.1"/>
</dbReference>
<evidence type="ECO:0000313" key="2">
    <source>
        <dbReference type="Proteomes" id="UP000253303"/>
    </source>
</evidence>
<sequence length="125" mass="13727">MDSLLLAYPSVRTSAAPVSPAERLRAALTARGIGCVRVSGTAEHTRLSLTPDLVAIVERAGLIWWRSPRVSRRGLPLYCVRFTIKGAADGLTRDYELLLRPTALDRPELGRTVLARATHQQKGRP</sequence>
<dbReference type="Proteomes" id="UP000253303">
    <property type="component" value="Unassembled WGS sequence"/>
</dbReference>
<comment type="caution">
    <text evidence="1">The sequence shown here is derived from an EMBL/GenBank/DDBJ whole genome shotgun (WGS) entry which is preliminary data.</text>
</comment>
<name>A0A366M504_9ACTN</name>
<dbReference type="AlphaFoldDB" id="A0A366M504"/>
<proteinExistence type="predicted"/>
<dbReference type="EMBL" id="QMEY01000001">
    <property type="protein sequence ID" value="RBQ21338.1"/>
    <property type="molecule type" value="Genomic_DNA"/>
</dbReference>
<keyword evidence="2" id="KW-1185">Reference proteome</keyword>
<evidence type="ECO:0000313" key="1">
    <source>
        <dbReference type="EMBL" id="RBQ21338.1"/>
    </source>
</evidence>
<gene>
    <name evidence="1" type="ORF">DP939_01035</name>
</gene>
<accession>A0A366M504</accession>
<protein>
    <submittedName>
        <fullName evidence="1">Uncharacterized protein</fullName>
    </submittedName>
</protein>
<reference evidence="1 2" key="1">
    <citation type="submission" date="2018-06" db="EMBL/GenBank/DDBJ databases">
        <title>Sphaerisporangium craniellae sp. nov., isolated from a marine sponge in the South China Sea.</title>
        <authorList>
            <person name="Li L."/>
        </authorList>
    </citation>
    <scope>NUCLEOTIDE SEQUENCE [LARGE SCALE GENOMIC DNA]</scope>
    <source>
        <strain evidence="1 2">LHW63015</strain>
    </source>
</reference>